<dbReference type="Proteomes" id="UP000054477">
    <property type="component" value="Unassembled WGS sequence"/>
</dbReference>
<protein>
    <submittedName>
        <fullName evidence="1">Uncharacterized protein</fullName>
    </submittedName>
</protein>
<proteinExistence type="predicted"/>
<dbReference type="OrthoDB" id="2995174at2759"/>
<sequence length="301" mass="32929">MLIHLRQVYYRLYATDGAIKSFNPIYSNNPFISGILPKSLTPPHTALSLKKYLCKIEGLEGSNASVFESLSSDVAIADSTRLKLRGHFDLGASSREPIALVVGVSGLKRQSDVSRAELELIKNPDLHETRYIYYRVYGEEGEVNSKAAFNESDTSLGRIDTLSIAPPCTVASLKSRIVKVEGIEDQDIQLFEDTHGEILMNDADRAPFFAETFPGCIEDYPLAVVYGPKTPSSTSTMTKAIRAKYSFRPADGNAGWHAHSVGEILHTDGVRTTSSYTYSQGNQIGSTGYMAVNSAGREACK</sequence>
<accession>A0A0C9WVR8</accession>
<dbReference type="AlphaFoldDB" id="A0A0C9WVR8"/>
<organism evidence="1 2">
    <name type="scientific">Laccaria amethystina LaAM-08-1</name>
    <dbReference type="NCBI Taxonomy" id="1095629"/>
    <lineage>
        <taxon>Eukaryota</taxon>
        <taxon>Fungi</taxon>
        <taxon>Dikarya</taxon>
        <taxon>Basidiomycota</taxon>
        <taxon>Agaricomycotina</taxon>
        <taxon>Agaricomycetes</taxon>
        <taxon>Agaricomycetidae</taxon>
        <taxon>Agaricales</taxon>
        <taxon>Agaricineae</taxon>
        <taxon>Hydnangiaceae</taxon>
        <taxon>Laccaria</taxon>
    </lineage>
</organism>
<reference evidence="1 2" key="1">
    <citation type="submission" date="2014-04" db="EMBL/GenBank/DDBJ databases">
        <authorList>
            <consortium name="DOE Joint Genome Institute"/>
            <person name="Kuo A."/>
            <person name="Kohler A."/>
            <person name="Nagy L.G."/>
            <person name="Floudas D."/>
            <person name="Copeland A."/>
            <person name="Barry K.W."/>
            <person name="Cichocki N."/>
            <person name="Veneault-Fourrey C."/>
            <person name="LaButti K."/>
            <person name="Lindquist E.A."/>
            <person name="Lipzen A."/>
            <person name="Lundell T."/>
            <person name="Morin E."/>
            <person name="Murat C."/>
            <person name="Sun H."/>
            <person name="Tunlid A."/>
            <person name="Henrissat B."/>
            <person name="Grigoriev I.V."/>
            <person name="Hibbett D.S."/>
            <person name="Martin F."/>
            <person name="Nordberg H.P."/>
            <person name="Cantor M.N."/>
            <person name="Hua S.X."/>
        </authorList>
    </citation>
    <scope>NUCLEOTIDE SEQUENCE [LARGE SCALE GENOMIC DNA]</scope>
    <source>
        <strain evidence="1 2">LaAM-08-1</strain>
    </source>
</reference>
<name>A0A0C9WVR8_9AGAR</name>
<reference evidence="2" key="2">
    <citation type="submission" date="2015-01" db="EMBL/GenBank/DDBJ databases">
        <title>Evolutionary Origins and Diversification of the Mycorrhizal Mutualists.</title>
        <authorList>
            <consortium name="DOE Joint Genome Institute"/>
            <consortium name="Mycorrhizal Genomics Consortium"/>
            <person name="Kohler A."/>
            <person name="Kuo A."/>
            <person name="Nagy L.G."/>
            <person name="Floudas D."/>
            <person name="Copeland A."/>
            <person name="Barry K.W."/>
            <person name="Cichocki N."/>
            <person name="Veneault-Fourrey C."/>
            <person name="LaButti K."/>
            <person name="Lindquist E.A."/>
            <person name="Lipzen A."/>
            <person name="Lundell T."/>
            <person name="Morin E."/>
            <person name="Murat C."/>
            <person name="Riley R."/>
            <person name="Ohm R."/>
            <person name="Sun H."/>
            <person name="Tunlid A."/>
            <person name="Henrissat B."/>
            <person name="Grigoriev I.V."/>
            <person name="Hibbett D.S."/>
            <person name="Martin F."/>
        </authorList>
    </citation>
    <scope>NUCLEOTIDE SEQUENCE [LARGE SCALE GENOMIC DNA]</scope>
    <source>
        <strain evidence="2">LaAM-08-1</strain>
    </source>
</reference>
<evidence type="ECO:0000313" key="1">
    <source>
        <dbReference type="EMBL" id="KIJ96615.1"/>
    </source>
</evidence>
<dbReference type="CDD" id="cd17039">
    <property type="entry name" value="Ubl_ubiquitin_like"/>
    <property type="match status" value="1"/>
</dbReference>
<keyword evidence="2" id="KW-1185">Reference proteome</keyword>
<dbReference type="HOGENOM" id="CLU_033651_1_1_1"/>
<dbReference type="EMBL" id="KN838715">
    <property type="protein sequence ID" value="KIJ96615.1"/>
    <property type="molecule type" value="Genomic_DNA"/>
</dbReference>
<gene>
    <name evidence="1" type="ORF">K443DRAFT_106962</name>
</gene>
<evidence type="ECO:0000313" key="2">
    <source>
        <dbReference type="Proteomes" id="UP000054477"/>
    </source>
</evidence>